<proteinExistence type="predicted"/>
<organism evidence="2 3">
    <name type="scientific">Bugula neritina</name>
    <name type="common">Brown bryozoan</name>
    <name type="synonym">Sertularia neritina</name>
    <dbReference type="NCBI Taxonomy" id="10212"/>
    <lineage>
        <taxon>Eukaryota</taxon>
        <taxon>Metazoa</taxon>
        <taxon>Spiralia</taxon>
        <taxon>Lophotrochozoa</taxon>
        <taxon>Bryozoa</taxon>
        <taxon>Gymnolaemata</taxon>
        <taxon>Cheilostomatida</taxon>
        <taxon>Flustrina</taxon>
        <taxon>Buguloidea</taxon>
        <taxon>Bugulidae</taxon>
        <taxon>Bugula</taxon>
    </lineage>
</organism>
<keyword evidence="1" id="KW-0175">Coiled coil</keyword>
<keyword evidence="3" id="KW-1185">Reference proteome</keyword>
<comment type="caution">
    <text evidence="2">The sequence shown here is derived from an EMBL/GenBank/DDBJ whole genome shotgun (WGS) entry which is preliminary data.</text>
</comment>
<accession>A0A7J7IYE6</accession>
<reference evidence="2" key="1">
    <citation type="submission" date="2020-06" db="EMBL/GenBank/DDBJ databases">
        <title>Draft genome of Bugula neritina, a colonial animal packing powerful symbionts and potential medicines.</title>
        <authorList>
            <person name="Rayko M."/>
        </authorList>
    </citation>
    <scope>NUCLEOTIDE SEQUENCE [LARGE SCALE GENOMIC DNA]</scope>
    <source>
        <strain evidence="2">Kwan_BN1</strain>
    </source>
</reference>
<evidence type="ECO:0000313" key="2">
    <source>
        <dbReference type="EMBL" id="KAF6018943.1"/>
    </source>
</evidence>
<dbReference type="AlphaFoldDB" id="A0A7J7IYE6"/>
<dbReference type="Proteomes" id="UP000593567">
    <property type="component" value="Unassembled WGS sequence"/>
</dbReference>
<dbReference type="EMBL" id="VXIV02003268">
    <property type="protein sequence ID" value="KAF6018943.1"/>
    <property type="molecule type" value="Genomic_DNA"/>
</dbReference>
<gene>
    <name evidence="2" type="ORF">EB796_022764</name>
</gene>
<sequence>MSDSEETHPHAEEQPVCDLAAVLEAKKQHASEDALAMEEAAKMLREEIDKENAEIQRLKEKQEIRLQRRAVEMERLAELRRAEEQRRKEEEVYNVIV</sequence>
<evidence type="ECO:0000256" key="1">
    <source>
        <dbReference type="SAM" id="Coils"/>
    </source>
</evidence>
<evidence type="ECO:0000313" key="3">
    <source>
        <dbReference type="Proteomes" id="UP000593567"/>
    </source>
</evidence>
<name>A0A7J7IYE6_BUGNE</name>
<protein>
    <submittedName>
        <fullName evidence="2">Uncharacterized protein</fullName>
    </submittedName>
</protein>
<feature type="coiled-coil region" evidence="1">
    <location>
        <begin position="27"/>
        <end position="65"/>
    </location>
</feature>